<name>A0A164Q8V7_9CRUS</name>
<gene>
    <name evidence="12" type="ORF">APZ42_028647</name>
</gene>
<evidence type="ECO:0000256" key="5">
    <source>
        <dbReference type="ARBA" id="ARBA00022490"/>
    </source>
</evidence>
<evidence type="ECO:0000256" key="4">
    <source>
        <dbReference type="ARBA" id="ARBA00022454"/>
    </source>
</evidence>
<evidence type="ECO:0000256" key="10">
    <source>
        <dbReference type="SAM" id="MobiDB-lite"/>
    </source>
</evidence>
<feature type="compositionally biased region" description="Basic and acidic residues" evidence="10">
    <location>
        <begin position="369"/>
        <end position="384"/>
    </location>
</feature>
<feature type="region of interest" description="Disordered" evidence="10">
    <location>
        <begin position="21"/>
        <end position="43"/>
    </location>
</feature>
<dbReference type="GO" id="GO:0042393">
    <property type="term" value="F:histone binding"/>
    <property type="evidence" value="ECO:0007669"/>
    <property type="project" value="InterPro"/>
</dbReference>
<feature type="compositionally biased region" description="Basic and acidic residues" evidence="10">
    <location>
        <begin position="398"/>
        <end position="407"/>
    </location>
</feature>
<reference evidence="12 13" key="1">
    <citation type="submission" date="2016-03" db="EMBL/GenBank/DDBJ databases">
        <title>EvidentialGene: Evidence-directed Construction of Genes on Genomes.</title>
        <authorList>
            <person name="Gilbert D.G."/>
            <person name="Choi J.-H."/>
            <person name="Mockaitis K."/>
            <person name="Colbourne J."/>
            <person name="Pfrender M."/>
        </authorList>
    </citation>
    <scope>NUCLEOTIDE SEQUENCE [LARGE SCALE GENOMIC DNA]</scope>
    <source>
        <strain evidence="12 13">Xinb3</strain>
        <tissue evidence="12">Complete organism</tissue>
    </source>
</reference>
<keyword evidence="13" id="KW-1185">Reference proteome</keyword>
<evidence type="ECO:0000313" key="13">
    <source>
        <dbReference type="Proteomes" id="UP000076858"/>
    </source>
</evidence>
<keyword evidence="8" id="KW-0143">Chaperone</keyword>
<dbReference type="GO" id="GO:0006915">
    <property type="term" value="P:apoptotic process"/>
    <property type="evidence" value="ECO:0007669"/>
    <property type="project" value="UniProtKB-KW"/>
</dbReference>
<dbReference type="PANTHER" id="PTHR12766">
    <property type="entry name" value="DEATH DOMAIN-ASSOCIATED PROTEIN 6 DAXX"/>
    <property type="match status" value="1"/>
</dbReference>
<comment type="caution">
    <text evidence="12">The sequence shown here is derived from an EMBL/GenBank/DDBJ whole genome shotgun (WGS) entry which is preliminary data.</text>
</comment>
<evidence type="ECO:0000256" key="3">
    <source>
        <dbReference type="ARBA" id="ARBA00004496"/>
    </source>
</evidence>
<sequence length="502" mass="57015">MASSSPHLSDDTNSVCVVELVESDESSTEQKPPNRTKVDEDASSSSTLDALKIDTIGRSAHACKTESLAFEKFISACTPHLKIPGDEPILEKLRKHYARLDLECRQSNTFNSDLEKFILQVSTNDVYITIQEILNYFKSCHAKSASQKQAHIKKLEKILGLLDKKIQELQAKEVDFDEEKNSTYILECRYKERFALVYSKLCDVVGYSTRDPKPKIEYNGTRFPEINRNITRYLKKNDDFPDFKDVHEIIAETNEQAGLHMSEENISRMARQVFEEVGTKLKKRRIDEFESTFGCTLTDNIEVMETFVVKQETRGEEEAAASNAEEEDVDDDDDEEEDDEDDDDDDDDDVGREEMEDIDEDSILLVEIEESRSGMEESEVEHQTDSSSCRRNSLSETDVVKKIEPSKPSKNGFLSGLDIKPNVSVLTKSLAAKHSHSSDIEKNVFTTVHRGYNITQPINPNPLRSVKRQLSAEDEVSVKQTPDQKRIALQTFVDDDVIVLSD</sequence>
<comment type="subcellular location">
    <subcellularLocation>
        <location evidence="2">Chromosome</location>
    </subcellularLocation>
    <subcellularLocation>
        <location evidence="3">Cytoplasm</location>
    </subcellularLocation>
    <subcellularLocation>
        <location evidence="1">Nucleus</location>
    </subcellularLocation>
</comment>
<dbReference type="OrthoDB" id="7492809at2759"/>
<evidence type="ECO:0000259" key="11">
    <source>
        <dbReference type="Pfam" id="PF20920"/>
    </source>
</evidence>
<proteinExistence type="predicted"/>
<dbReference type="GO" id="GO:0005737">
    <property type="term" value="C:cytoplasm"/>
    <property type="evidence" value="ECO:0007669"/>
    <property type="project" value="UniProtKB-SubCell"/>
</dbReference>
<feature type="domain" description="Daxx histone-binding" evidence="11">
    <location>
        <begin position="253"/>
        <end position="300"/>
    </location>
</feature>
<dbReference type="InterPro" id="IPR046426">
    <property type="entry name" value="DAXX_histone-bd_sf"/>
</dbReference>
<dbReference type="InterPro" id="IPR038298">
    <property type="entry name" value="Daxx_N_sf"/>
</dbReference>
<evidence type="ECO:0000313" key="12">
    <source>
        <dbReference type="EMBL" id="KZS07536.1"/>
    </source>
</evidence>
<feature type="compositionally biased region" description="Polar residues" evidence="10">
    <location>
        <begin position="385"/>
        <end position="396"/>
    </location>
</feature>
<evidence type="ECO:0000256" key="7">
    <source>
        <dbReference type="ARBA" id="ARBA00023054"/>
    </source>
</evidence>
<evidence type="ECO:0000256" key="1">
    <source>
        <dbReference type="ARBA" id="ARBA00004123"/>
    </source>
</evidence>
<dbReference type="GO" id="GO:0050681">
    <property type="term" value="F:nuclear androgen receptor binding"/>
    <property type="evidence" value="ECO:0007669"/>
    <property type="project" value="TreeGrafter"/>
</dbReference>
<evidence type="ECO:0000256" key="8">
    <source>
        <dbReference type="ARBA" id="ARBA00023186"/>
    </source>
</evidence>
<dbReference type="Gene3D" id="1.20.58.2170">
    <property type="match status" value="1"/>
</dbReference>
<evidence type="ECO:0000256" key="2">
    <source>
        <dbReference type="ARBA" id="ARBA00004286"/>
    </source>
</evidence>
<keyword evidence="5" id="KW-0963">Cytoplasm</keyword>
<evidence type="ECO:0000256" key="9">
    <source>
        <dbReference type="ARBA" id="ARBA00023242"/>
    </source>
</evidence>
<evidence type="ECO:0000256" key="6">
    <source>
        <dbReference type="ARBA" id="ARBA00022703"/>
    </source>
</evidence>
<dbReference type="Pfam" id="PF20920">
    <property type="entry name" value="DAXX_hist_bd"/>
    <property type="match status" value="1"/>
</dbReference>
<dbReference type="Proteomes" id="UP000076858">
    <property type="component" value="Unassembled WGS sequence"/>
</dbReference>
<dbReference type="STRING" id="35525.A0A164Q8V7"/>
<dbReference type="PANTHER" id="PTHR12766:SF7">
    <property type="entry name" value="DEATH DOMAIN-ASSOCIATED PROTEIN 6"/>
    <property type="match status" value="1"/>
</dbReference>
<organism evidence="12 13">
    <name type="scientific">Daphnia magna</name>
    <dbReference type="NCBI Taxonomy" id="35525"/>
    <lineage>
        <taxon>Eukaryota</taxon>
        <taxon>Metazoa</taxon>
        <taxon>Ecdysozoa</taxon>
        <taxon>Arthropoda</taxon>
        <taxon>Crustacea</taxon>
        <taxon>Branchiopoda</taxon>
        <taxon>Diplostraca</taxon>
        <taxon>Cladocera</taxon>
        <taxon>Anomopoda</taxon>
        <taxon>Daphniidae</taxon>
        <taxon>Daphnia</taxon>
    </lineage>
</organism>
<dbReference type="EMBL" id="LRGB01002451">
    <property type="protein sequence ID" value="KZS07536.1"/>
    <property type="molecule type" value="Genomic_DNA"/>
</dbReference>
<dbReference type="GO" id="GO:0016605">
    <property type="term" value="C:PML body"/>
    <property type="evidence" value="ECO:0007669"/>
    <property type="project" value="TreeGrafter"/>
</dbReference>
<protein>
    <submittedName>
        <fullName evidence="12">Death domain-associated 6-like protein</fullName>
    </submittedName>
</protein>
<keyword evidence="7" id="KW-0175">Coiled coil</keyword>
<dbReference type="AlphaFoldDB" id="A0A164Q8V7"/>
<dbReference type="GO" id="GO:0003713">
    <property type="term" value="F:transcription coactivator activity"/>
    <property type="evidence" value="ECO:0007669"/>
    <property type="project" value="TreeGrafter"/>
</dbReference>
<dbReference type="InterPro" id="IPR046378">
    <property type="entry name" value="DAXX_histone-bd"/>
</dbReference>
<dbReference type="Gene3D" id="1.10.8.810">
    <property type="entry name" value="Daxx helical bundle domain"/>
    <property type="match status" value="1"/>
</dbReference>
<keyword evidence="6" id="KW-0053">Apoptosis</keyword>
<keyword evidence="9" id="KW-0539">Nucleus</keyword>
<dbReference type="GO" id="GO:0005694">
    <property type="term" value="C:chromosome"/>
    <property type="evidence" value="ECO:0007669"/>
    <property type="project" value="UniProtKB-SubCell"/>
</dbReference>
<keyword evidence="4" id="KW-0158">Chromosome</keyword>
<accession>A0A164Q8V7</accession>
<feature type="compositionally biased region" description="Acidic residues" evidence="10">
    <location>
        <begin position="324"/>
        <end position="362"/>
    </location>
</feature>
<dbReference type="GO" id="GO:0003714">
    <property type="term" value="F:transcription corepressor activity"/>
    <property type="evidence" value="ECO:0007669"/>
    <property type="project" value="TreeGrafter"/>
</dbReference>
<feature type="region of interest" description="Disordered" evidence="10">
    <location>
        <begin position="312"/>
        <end position="412"/>
    </location>
</feature>